<keyword evidence="1" id="KW-1133">Transmembrane helix</keyword>
<keyword evidence="1" id="KW-0472">Membrane</keyword>
<accession>L8K035</accession>
<evidence type="ECO:0000256" key="1">
    <source>
        <dbReference type="SAM" id="Phobius"/>
    </source>
</evidence>
<dbReference type="EMBL" id="AMZN01000006">
    <property type="protein sequence ID" value="ELR73294.1"/>
    <property type="molecule type" value="Genomic_DNA"/>
</dbReference>
<evidence type="ECO:0000313" key="3">
    <source>
        <dbReference type="Proteomes" id="UP000011135"/>
    </source>
</evidence>
<proteinExistence type="predicted"/>
<evidence type="ECO:0000313" key="2">
    <source>
        <dbReference type="EMBL" id="ELR73294.1"/>
    </source>
</evidence>
<reference evidence="2 3" key="1">
    <citation type="submission" date="2012-12" db="EMBL/GenBank/DDBJ databases">
        <title>Genome assembly of Fulvivirga imtechensis AK7.</title>
        <authorList>
            <person name="Nupur N."/>
            <person name="Khatri I."/>
            <person name="Kumar R."/>
            <person name="Subramanian S."/>
            <person name="Pinnaka A."/>
        </authorList>
    </citation>
    <scope>NUCLEOTIDE SEQUENCE [LARGE SCALE GENOMIC DNA]</scope>
    <source>
        <strain evidence="2 3">AK7</strain>
    </source>
</reference>
<dbReference type="Proteomes" id="UP000011135">
    <property type="component" value="Unassembled WGS sequence"/>
</dbReference>
<organism evidence="2 3">
    <name type="scientific">Fulvivirga imtechensis AK7</name>
    <dbReference type="NCBI Taxonomy" id="1237149"/>
    <lineage>
        <taxon>Bacteria</taxon>
        <taxon>Pseudomonadati</taxon>
        <taxon>Bacteroidota</taxon>
        <taxon>Cytophagia</taxon>
        <taxon>Cytophagales</taxon>
        <taxon>Fulvivirgaceae</taxon>
        <taxon>Fulvivirga</taxon>
    </lineage>
</organism>
<feature type="transmembrane region" description="Helical" evidence="1">
    <location>
        <begin position="23"/>
        <end position="41"/>
    </location>
</feature>
<gene>
    <name evidence="2" type="ORF">C900_04146</name>
</gene>
<sequence length="76" mass="8263">MGFSGFCAKEKIAQDHVKSNNKYIFLITTGLQILTLTIAKIKGLINNSRKRLKITGMAEGGGRGAERPLNGLNCKL</sequence>
<keyword evidence="1" id="KW-0812">Transmembrane</keyword>
<keyword evidence="3" id="KW-1185">Reference proteome</keyword>
<comment type="caution">
    <text evidence="2">The sequence shown here is derived from an EMBL/GenBank/DDBJ whole genome shotgun (WGS) entry which is preliminary data.</text>
</comment>
<dbReference type="AlphaFoldDB" id="L8K035"/>
<protein>
    <submittedName>
        <fullName evidence="2">Uncharacterized protein</fullName>
    </submittedName>
</protein>
<name>L8K035_9BACT</name>